<proteinExistence type="predicted"/>
<dbReference type="Proteomes" id="UP000054776">
    <property type="component" value="Unassembled WGS sequence"/>
</dbReference>
<dbReference type="EMBL" id="JYDH01000088">
    <property type="protein sequence ID" value="KRY33051.1"/>
    <property type="molecule type" value="Genomic_DNA"/>
</dbReference>
<comment type="caution">
    <text evidence="1">The sequence shown here is derived from an EMBL/GenBank/DDBJ whole genome shotgun (WGS) entry which is preliminary data.</text>
</comment>
<organism evidence="1 2">
    <name type="scientific">Trichinella spiralis</name>
    <name type="common">Trichina worm</name>
    <dbReference type="NCBI Taxonomy" id="6334"/>
    <lineage>
        <taxon>Eukaryota</taxon>
        <taxon>Metazoa</taxon>
        <taxon>Ecdysozoa</taxon>
        <taxon>Nematoda</taxon>
        <taxon>Enoplea</taxon>
        <taxon>Dorylaimia</taxon>
        <taxon>Trichinellida</taxon>
        <taxon>Trichinellidae</taxon>
        <taxon>Trichinella</taxon>
    </lineage>
</organism>
<reference evidence="1 2" key="1">
    <citation type="submission" date="2015-01" db="EMBL/GenBank/DDBJ databases">
        <title>Evolution of Trichinella species and genotypes.</title>
        <authorList>
            <person name="Korhonen P.K."/>
            <person name="Edoardo P."/>
            <person name="Giuseppe L.R."/>
            <person name="Gasser R.B."/>
        </authorList>
    </citation>
    <scope>NUCLEOTIDE SEQUENCE [LARGE SCALE GENOMIC DNA]</scope>
    <source>
        <strain evidence="1">ISS3</strain>
    </source>
</reference>
<evidence type="ECO:0000313" key="2">
    <source>
        <dbReference type="Proteomes" id="UP000054776"/>
    </source>
</evidence>
<protein>
    <submittedName>
        <fullName evidence="1">Uncharacterized protein</fullName>
    </submittedName>
</protein>
<sequence>MSRLLLKYICQTVWFKILNPINYSQLLSISSFYMLHMTSMFYYGRMVTHLVFVSGVRLAFRASCLDCY</sequence>
<keyword evidence="2" id="KW-1185">Reference proteome</keyword>
<gene>
    <name evidence="1" type="ORF">T01_9583</name>
</gene>
<accession>A0A0V1B7U1</accession>
<evidence type="ECO:0000313" key="1">
    <source>
        <dbReference type="EMBL" id="KRY33051.1"/>
    </source>
</evidence>
<name>A0A0V1B7U1_TRISP</name>
<dbReference type="InParanoid" id="A0A0V1B7U1"/>
<dbReference type="AlphaFoldDB" id="A0A0V1B7U1"/>